<dbReference type="EMBL" id="CARXXK010001350">
    <property type="protein sequence ID" value="CAI6375603.1"/>
    <property type="molecule type" value="Genomic_DNA"/>
</dbReference>
<dbReference type="Pfam" id="PF10551">
    <property type="entry name" value="MULE"/>
    <property type="match status" value="1"/>
</dbReference>
<sequence>MNNISYIKSERGKDKLILKGYIYILEKQGLNKLIWKCENYQKIKCKGRLHVCNDEIIKEFKHNHVPDCAKVEVCKAINELKEKAIERPDLRTRAVLGSISTSLTTSATAHLPKLSSLKRTIRRIRNEEDTSPPNPKSLSDLMIPQKYQLTNDEQPFLLYDSGPGEDRILLFSTERNLRLMENCKHWYADGTFSTSPSLFTQIYTIHGVQYSNVFPSVFALLPNKMESTYCRLFEALKSIKPELNPDTIMIDFEKAAMNAISKTFPVTKIRGCFFHFTQSVWRHVQQAGLQQKYTEDSEFALQIRMMTALSFVPVANVEQAFNDLMDTSYYTTNEELLTPMVNYFEDTWIGRMDRRNRRKPALFPINLWNCYAYLAENIPRTNNSVEGWHNSFSSTLNVIHPSIWKCIEAFKKEESLNKIHVEQFIAGHSMGVKRKYKDFAERLKNVCDDYHNRITEDYLRGIAHHFQLNV</sequence>
<evidence type="ECO:0008006" key="8">
    <source>
        <dbReference type="Google" id="ProtNLM"/>
    </source>
</evidence>
<dbReference type="Gene3D" id="2.20.25.240">
    <property type="match status" value="1"/>
</dbReference>
<dbReference type="InterPro" id="IPR018289">
    <property type="entry name" value="MULE_transposase_dom"/>
</dbReference>
<dbReference type="InterPro" id="IPR007588">
    <property type="entry name" value="Znf_FLYWCH"/>
</dbReference>
<dbReference type="Pfam" id="PF04500">
    <property type="entry name" value="FLYWCH"/>
    <property type="match status" value="1"/>
</dbReference>
<evidence type="ECO:0000259" key="4">
    <source>
        <dbReference type="Pfam" id="PF04500"/>
    </source>
</evidence>
<protein>
    <recommendedName>
        <fullName evidence="8">MULE transposase domain-containing protein</fullName>
    </recommendedName>
</protein>
<name>A0AAV0Y6P0_9HEMI</name>
<comment type="caution">
    <text evidence="6">The sequence shown here is derived from an EMBL/GenBank/DDBJ whole genome shotgun (WGS) entry which is preliminary data.</text>
</comment>
<dbReference type="PANTHER" id="PTHR47160:SF10">
    <property type="entry name" value="MULE TRANSPOSASE DOMAIN-CONTAINING PROTEIN"/>
    <property type="match status" value="1"/>
</dbReference>
<dbReference type="Proteomes" id="UP001160148">
    <property type="component" value="Unassembled WGS sequence"/>
</dbReference>
<keyword evidence="2" id="KW-0863">Zinc-finger</keyword>
<evidence type="ECO:0000256" key="2">
    <source>
        <dbReference type="ARBA" id="ARBA00022771"/>
    </source>
</evidence>
<evidence type="ECO:0000313" key="7">
    <source>
        <dbReference type="Proteomes" id="UP001160148"/>
    </source>
</evidence>
<gene>
    <name evidence="6" type="ORF">MEUPH1_LOCUS29075</name>
</gene>
<accession>A0AAV0Y6P0</accession>
<dbReference type="AlphaFoldDB" id="A0AAV0Y6P0"/>
<evidence type="ECO:0000256" key="3">
    <source>
        <dbReference type="ARBA" id="ARBA00022833"/>
    </source>
</evidence>
<keyword evidence="7" id="KW-1185">Reference proteome</keyword>
<evidence type="ECO:0000256" key="1">
    <source>
        <dbReference type="ARBA" id="ARBA00022723"/>
    </source>
</evidence>
<feature type="domain" description="MULE transposase" evidence="5">
    <location>
        <begin position="186"/>
        <end position="278"/>
    </location>
</feature>
<organism evidence="6 7">
    <name type="scientific">Macrosiphum euphorbiae</name>
    <name type="common">potato aphid</name>
    <dbReference type="NCBI Taxonomy" id="13131"/>
    <lineage>
        <taxon>Eukaryota</taxon>
        <taxon>Metazoa</taxon>
        <taxon>Ecdysozoa</taxon>
        <taxon>Arthropoda</taxon>
        <taxon>Hexapoda</taxon>
        <taxon>Insecta</taxon>
        <taxon>Pterygota</taxon>
        <taxon>Neoptera</taxon>
        <taxon>Paraneoptera</taxon>
        <taxon>Hemiptera</taxon>
        <taxon>Sternorrhyncha</taxon>
        <taxon>Aphidomorpha</taxon>
        <taxon>Aphidoidea</taxon>
        <taxon>Aphididae</taxon>
        <taxon>Macrosiphini</taxon>
        <taxon>Macrosiphum</taxon>
    </lineage>
</organism>
<evidence type="ECO:0000313" key="6">
    <source>
        <dbReference type="EMBL" id="CAI6375603.1"/>
    </source>
</evidence>
<evidence type="ECO:0000259" key="5">
    <source>
        <dbReference type="Pfam" id="PF10551"/>
    </source>
</evidence>
<keyword evidence="1" id="KW-0479">Metal-binding</keyword>
<keyword evidence="3" id="KW-0862">Zinc</keyword>
<feature type="domain" description="FLYWCH-type" evidence="4">
    <location>
        <begin position="6"/>
        <end position="64"/>
    </location>
</feature>
<dbReference type="GO" id="GO:0008270">
    <property type="term" value="F:zinc ion binding"/>
    <property type="evidence" value="ECO:0007669"/>
    <property type="project" value="UniProtKB-KW"/>
</dbReference>
<proteinExistence type="predicted"/>
<reference evidence="6 7" key="1">
    <citation type="submission" date="2023-01" db="EMBL/GenBank/DDBJ databases">
        <authorList>
            <person name="Whitehead M."/>
        </authorList>
    </citation>
    <scope>NUCLEOTIDE SEQUENCE [LARGE SCALE GENOMIC DNA]</scope>
</reference>
<dbReference type="PANTHER" id="PTHR47160">
    <property type="entry name" value="PUTATIVE-RELATED"/>
    <property type="match status" value="1"/>
</dbReference>